<keyword evidence="2" id="KW-1185">Reference proteome</keyword>
<protein>
    <recommendedName>
        <fullName evidence="3">Ribbon-helix-helix CopG family protein</fullName>
    </recommendedName>
</protein>
<evidence type="ECO:0008006" key="3">
    <source>
        <dbReference type="Google" id="ProtNLM"/>
    </source>
</evidence>
<dbReference type="OrthoDB" id="5195446at2"/>
<comment type="caution">
    <text evidence="1">The sequence shown here is derived from an EMBL/GenBank/DDBJ whole genome shotgun (WGS) entry which is preliminary data.</text>
</comment>
<dbReference type="RefSeq" id="WP_141858958.1">
    <property type="nucleotide sequence ID" value="NZ_BAAAKA010000005.1"/>
</dbReference>
<gene>
    <name evidence="1" type="ORF">FB475_5000</name>
</gene>
<organism evidence="1 2">
    <name type="scientific">Kribbella jejuensis</name>
    <dbReference type="NCBI Taxonomy" id="236068"/>
    <lineage>
        <taxon>Bacteria</taxon>
        <taxon>Bacillati</taxon>
        <taxon>Actinomycetota</taxon>
        <taxon>Actinomycetes</taxon>
        <taxon>Propionibacteriales</taxon>
        <taxon>Kribbellaceae</taxon>
        <taxon>Kribbella</taxon>
    </lineage>
</organism>
<dbReference type="AlphaFoldDB" id="A0A542E9R8"/>
<evidence type="ECO:0000313" key="1">
    <source>
        <dbReference type="EMBL" id="TQJ12072.1"/>
    </source>
</evidence>
<dbReference type="Proteomes" id="UP000316298">
    <property type="component" value="Unassembled WGS sequence"/>
</dbReference>
<reference evidence="1 2" key="1">
    <citation type="submission" date="2019-06" db="EMBL/GenBank/DDBJ databases">
        <title>Sequencing the genomes of 1000 actinobacteria strains.</title>
        <authorList>
            <person name="Klenk H.-P."/>
        </authorList>
    </citation>
    <scope>NUCLEOTIDE SEQUENCE [LARGE SCALE GENOMIC DNA]</scope>
    <source>
        <strain evidence="1 2">DSM 17305</strain>
    </source>
</reference>
<dbReference type="EMBL" id="VFMM01000002">
    <property type="protein sequence ID" value="TQJ12072.1"/>
    <property type="molecule type" value="Genomic_DNA"/>
</dbReference>
<evidence type="ECO:0000313" key="2">
    <source>
        <dbReference type="Proteomes" id="UP000316298"/>
    </source>
</evidence>
<proteinExistence type="predicted"/>
<accession>A0A542E9R8</accession>
<name>A0A542E9R8_9ACTN</name>
<sequence length="79" mass="8869">MSEMTSLKVPKHVRDTIMRSARAEGLTAAEFLQRVTEEHARHQRFAAVRRAYADSGRDSDYDELTAAWDEASEDGLADA</sequence>